<reference evidence="1 2" key="1">
    <citation type="submission" date="2016-10" db="EMBL/GenBank/DDBJ databases">
        <authorList>
            <person name="de Groot N.N."/>
        </authorList>
    </citation>
    <scope>NUCLEOTIDE SEQUENCE [LARGE SCALE GENOMIC DNA]</scope>
    <source>
        <strain evidence="1 2">DSM 44993</strain>
    </source>
</reference>
<organism evidence="1 2">
    <name type="scientific">Amycolatopsis saalfeldensis</name>
    <dbReference type="NCBI Taxonomy" id="394193"/>
    <lineage>
        <taxon>Bacteria</taxon>
        <taxon>Bacillati</taxon>
        <taxon>Actinomycetota</taxon>
        <taxon>Actinomycetes</taxon>
        <taxon>Pseudonocardiales</taxon>
        <taxon>Pseudonocardiaceae</taxon>
        <taxon>Amycolatopsis</taxon>
    </lineage>
</organism>
<accession>A0A1H8YPA8</accession>
<name>A0A1H8YPA8_9PSEU</name>
<keyword evidence="2" id="KW-1185">Reference proteome</keyword>
<proteinExistence type="predicted"/>
<gene>
    <name evidence="1" type="ORF">SAMN04489732_13338</name>
</gene>
<evidence type="ECO:0000313" key="2">
    <source>
        <dbReference type="Proteomes" id="UP000198582"/>
    </source>
</evidence>
<dbReference type="AlphaFoldDB" id="A0A1H8YPA8"/>
<protein>
    <submittedName>
        <fullName evidence="1">Uncharacterized protein</fullName>
    </submittedName>
</protein>
<evidence type="ECO:0000313" key="1">
    <source>
        <dbReference type="EMBL" id="SEP53923.1"/>
    </source>
</evidence>
<dbReference type="EMBL" id="FOEF01000033">
    <property type="protein sequence ID" value="SEP53923.1"/>
    <property type="molecule type" value="Genomic_DNA"/>
</dbReference>
<dbReference type="Proteomes" id="UP000198582">
    <property type="component" value="Unassembled WGS sequence"/>
</dbReference>
<sequence>MAAYPPTGRRLHAFDRNLDERLIRASPDSAQSELDTVAELLGRDDYRPAHYLPGSLA</sequence>